<keyword evidence="3" id="KW-0804">Transcription</keyword>
<dbReference type="InterPro" id="IPR001845">
    <property type="entry name" value="HTH_ArsR_DNA-bd_dom"/>
</dbReference>
<dbReference type="InterPro" id="IPR011991">
    <property type="entry name" value="ArsR-like_HTH"/>
</dbReference>
<dbReference type="PROSITE" id="PS50987">
    <property type="entry name" value="HTH_ARSR_2"/>
    <property type="match status" value="1"/>
</dbReference>
<dbReference type="NCBIfam" id="NF033788">
    <property type="entry name" value="HTH_metalloreg"/>
    <property type="match status" value="1"/>
</dbReference>
<evidence type="ECO:0000256" key="1">
    <source>
        <dbReference type="ARBA" id="ARBA00023015"/>
    </source>
</evidence>
<dbReference type="Gene3D" id="1.10.10.10">
    <property type="entry name" value="Winged helix-like DNA-binding domain superfamily/Winged helix DNA-binding domain"/>
    <property type="match status" value="1"/>
</dbReference>
<evidence type="ECO:0000259" key="4">
    <source>
        <dbReference type="PROSITE" id="PS50987"/>
    </source>
</evidence>
<comment type="caution">
    <text evidence="5">The sequence shown here is derived from an EMBL/GenBank/DDBJ whole genome shotgun (WGS) entry which is preliminary data.</text>
</comment>
<name>A0A1J4S8A7_9BACT</name>
<dbReference type="InterPro" id="IPR051081">
    <property type="entry name" value="HTH_MetalResp_TranReg"/>
</dbReference>
<evidence type="ECO:0000313" key="5">
    <source>
        <dbReference type="EMBL" id="OIN95673.1"/>
    </source>
</evidence>
<dbReference type="Pfam" id="PF01022">
    <property type="entry name" value="HTH_5"/>
    <property type="match status" value="1"/>
</dbReference>
<dbReference type="PANTHER" id="PTHR33154:SF18">
    <property type="entry name" value="ARSENICAL RESISTANCE OPERON REPRESSOR"/>
    <property type="match status" value="1"/>
</dbReference>
<keyword evidence="2" id="KW-0238">DNA-binding</keyword>
<dbReference type="SUPFAM" id="SSF46785">
    <property type="entry name" value="Winged helix' DNA-binding domain"/>
    <property type="match status" value="1"/>
</dbReference>
<gene>
    <name evidence="5" type="ORF">AUJ66_08570</name>
</gene>
<protein>
    <recommendedName>
        <fullName evidence="4">HTH arsR-type domain-containing protein</fullName>
    </recommendedName>
</protein>
<dbReference type="CDD" id="cd00090">
    <property type="entry name" value="HTH_ARSR"/>
    <property type="match status" value="1"/>
</dbReference>
<dbReference type="AlphaFoldDB" id="A0A1J4S8A7"/>
<dbReference type="SMART" id="SM00418">
    <property type="entry name" value="HTH_ARSR"/>
    <property type="match status" value="1"/>
</dbReference>
<dbReference type="Proteomes" id="UP000182278">
    <property type="component" value="Unassembled WGS sequence"/>
</dbReference>
<dbReference type="GO" id="GO:0003677">
    <property type="term" value="F:DNA binding"/>
    <property type="evidence" value="ECO:0007669"/>
    <property type="project" value="UniProtKB-KW"/>
</dbReference>
<dbReference type="InterPro" id="IPR036390">
    <property type="entry name" value="WH_DNA-bd_sf"/>
</dbReference>
<sequence length="116" mass="13488">MRDIVKVFKALSDPIRLRMLKLLQGRELCVCKIMQALDISQTRASRNLGILKNAGFVVDRRQGLWVHYSINKDKVNQYHKAISALLDKWLEDEDIIIEDARRLKKAVKLSKVKVCR</sequence>
<dbReference type="PANTHER" id="PTHR33154">
    <property type="entry name" value="TRANSCRIPTIONAL REGULATOR, ARSR FAMILY"/>
    <property type="match status" value="1"/>
</dbReference>
<dbReference type="EMBL" id="MNUO01000131">
    <property type="protein sequence ID" value="OIN95673.1"/>
    <property type="molecule type" value="Genomic_DNA"/>
</dbReference>
<dbReference type="GO" id="GO:0003700">
    <property type="term" value="F:DNA-binding transcription factor activity"/>
    <property type="evidence" value="ECO:0007669"/>
    <property type="project" value="InterPro"/>
</dbReference>
<dbReference type="STRING" id="1817893.AUJ66_08570"/>
<dbReference type="InterPro" id="IPR036388">
    <property type="entry name" value="WH-like_DNA-bd_sf"/>
</dbReference>
<organism evidence="5 6">
    <name type="scientific">Candidatus Desantisbacteria bacterium CG1_02_38_46</name>
    <dbReference type="NCBI Taxonomy" id="1817893"/>
    <lineage>
        <taxon>Bacteria</taxon>
        <taxon>Candidatus Desantisiibacteriota</taxon>
    </lineage>
</organism>
<proteinExistence type="predicted"/>
<evidence type="ECO:0000256" key="3">
    <source>
        <dbReference type="ARBA" id="ARBA00023163"/>
    </source>
</evidence>
<dbReference type="PRINTS" id="PR00778">
    <property type="entry name" value="HTHARSR"/>
</dbReference>
<evidence type="ECO:0000313" key="6">
    <source>
        <dbReference type="Proteomes" id="UP000182278"/>
    </source>
</evidence>
<accession>A0A1J4S8A7</accession>
<keyword evidence="1" id="KW-0805">Transcription regulation</keyword>
<evidence type="ECO:0000256" key="2">
    <source>
        <dbReference type="ARBA" id="ARBA00023125"/>
    </source>
</evidence>
<reference evidence="5 6" key="1">
    <citation type="journal article" date="2016" name="Environ. Microbiol.">
        <title>Genomic resolution of a cold subsurface aquifer community provides metabolic insights for novel microbes adapted to high CO concentrations.</title>
        <authorList>
            <person name="Probst A.J."/>
            <person name="Castelle C.J."/>
            <person name="Singh A."/>
            <person name="Brown C.T."/>
            <person name="Anantharaman K."/>
            <person name="Sharon I."/>
            <person name="Hug L.A."/>
            <person name="Burstein D."/>
            <person name="Emerson J.B."/>
            <person name="Thomas B.C."/>
            <person name="Banfield J.F."/>
        </authorList>
    </citation>
    <scope>NUCLEOTIDE SEQUENCE [LARGE SCALE GENOMIC DNA]</scope>
    <source>
        <strain evidence="5">CG1_02_38_46</strain>
    </source>
</reference>
<feature type="domain" description="HTH arsR-type" evidence="4">
    <location>
        <begin position="1"/>
        <end position="90"/>
    </location>
</feature>